<dbReference type="PANTHER" id="PTHR33055">
    <property type="entry name" value="TRANSPOSASE FOR INSERTION SEQUENCE ELEMENT IS1111A"/>
    <property type="match status" value="1"/>
</dbReference>
<dbReference type="AlphaFoldDB" id="A0A4R3PXY5"/>
<proteinExistence type="predicted"/>
<gene>
    <name evidence="3" type="ORF">EV132_1821</name>
</gene>
<accession>A0A4R3PXY5</accession>
<dbReference type="InterPro" id="IPR002525">
    <property type="entry name" value="Transp_IS110-like_N"/>
</dbReference>
<dbReference type="InterPro" id="IPR047650">
    <property type="entry name" value="Transpos_IS110"/>
</dbReference>
<protein>
    <submittedName>
        <fullName evidence="3">Transposase</fullName>
    </submittedName>
</protein>
<feature type="domain" description="Transposase IS116/IS110/IS902 C-terminal" evidence="2">
    <location>
        <begin position="193"/>
        <end position="267"/>
    </location>
</feature>
<evidence type="ECO:0000313" key="4">
    <source>
        <dbReference type="Proteomes" id="UP000294576"/>
    </source>
</evidence>
<dbReference type="Pfam" id="PF01548">
    <property type="entry name" value="DEDD_Tnp_IS110"/>
    <property type="match status" value="1"/>
</dbReference>
<dbReference type="InterPro" id="IPR003346">
    <property type="entry name" value="Transposase_20"/>
</dbReference>
<dbReference type="GO" id="GO:0006313">
    <property type="term" value="P:DNA transposition"/>
    <property type="evidence" value="ECO:0007669"/>
    <property type="project" value="InterPro"/>
</dbReference>
<dbReference type="EMBL" id="SMBH01000082">
    <property type="protein sequence ID" value="TCU01329.1"/>
    <property type="molecule type" value="Genomic_DNA"/>
</dbReference>
<reference evidence="3 4" key="1">
    <citation type="submission" date="2019-03" db="EMBL/GenBank/DDBJ databases">
        <title>Genomic Encyclopedia of Type Strains, Phase IV (KMG-V): Genome sequencing to study the core and pangenomes of soil and plant-associated prokaryotes.</title>
        <authorList>
            <person name="Whitman W."/>
        </authorList>
    </citation>
    <scope>NUCLEOTIDE SEQUENCE [LARGE SCALE GENOMIC DNA]</scope>
    <source>
        <strain evidence="3 4">Hc14</strain>
    </source>
</reference>
<organism evidence="3 4">
    <name type="scientific">Rhizobium sullae</name>
    <name type="common">Rhizobium hedysari</name>
    <dbReference type="NCBI Taxonomy" id="50338"/>
    <lineage>
        <taxon>Bacteria</taxon>
        <taxon>Pseudomonadati</taxon>
        <taxon>Pseudomonadota</taxon>
        <taxon>Alphaproteobacteria</taxon>
        <taxon>Hyphomicrobiales</taxon>
        <taxon>Rhizobiaceae</taxon>
        <taxon>Rhizobium/Agrobacterium group</taxon>
        <taxon>Rhizobium</taxon>
    </lineage>
</organism>
<evidence type="ECO:0000313" key="3">
    <source>
        <dbReference type="EMBL" id="TCU01329.1"/>
    </source>
</evidence>
<sequence>MEQIIRIGMDMSKNVFQLHGVNANEQPVLRKKLSRREMVKFFEKTPPTTVALEACGGSHHWARLLSSFGHEVKLIAPQLAKPYVKRGKNDAADAEALCEAMSRPTMRFVPVKTADQQAALMLVGVRERLIRNRTQLANTIRGFAMEFGVTAARGMCRLEPLLERIATDQSLPELARELFAMLMALHRADECSKRLAEIPGVGPIGASLLMLKTPDPTMFKSGRDFAAWIGLTPRDHSTAGKVRLGVITRAGDEMLRSALVVGATAVLQPIRTGRSKNASPWLRALLKRKKPKLVAVALANKIARIAWKLMVSGEAYRRQPQDIPQAAGLAT</sequence>
<dbReference type="GO" id="GO:0003677">
    <property type="term" value="F:DNA binding"/>
    <property type="evidence" value="ECO:0007669"/>
    <property type="project" value="InterPro"/>
</dbReference>
<dbReference type="Pfam" id="PF02371">
    <property type="entry name" value="Transposase_20"/>
    <property type="match status" value="1"/>
</dbReference>
<dbReference type="PANTHER" id="PTHR33055:SF3">
    <property type="entry name" value="PUTATIVE TRANSPOSASE FOR IS117-RELATED"/>
    <property type="match status" value="1"/>
</dbReference>
<dbReference type="GO" id="GO:0004803">
    <property type="term" value="F:transposase activity"/>
    <property type="evidence" value="ECO:0007669"/>
    <property type="project" value="InterPro"/>
</dbReference>
<dbReference type="Proteomes" id="UP000294576">
    <property type="component" value="Unassembled WGS sequence"/>
</dbReference>
<dbReference type="NCBIfam" id="NF033542">
    <property type="entry name" value="transpos_IS110"/>
    <property type="match status" value="1"/>
</dbReference>
<feature type="domain" description="Transposase IS110-like N-terminal" evidence="1">
    <location>
        <begin position="7"/>
        <end position="142"/>
    </location>
</feature>
<comment type="caution">
    <text evidence="3">The sequence shown here is derived from an EMBL/GenBank/DDBJ whole genome shotgun (WGS) entry which is preliminary data.</text>
</comment>
<name>A0A4R3PXY5_RHISU</name>
<evidence type="ECO:0000259" key="1">
    <source>
        <dbReference type="Pfam" id="PF01548"/>
    </source>
</evidence>
<evidence type="ECO:0000259" key="2">
    <source>
        <dbReference type="Pfam" id="PF02371"/>
    </source>
</evidence>